<evidence type="ECO:0000256" key="8">
    <source>
        <dbReference type="ARBA" id="ARBA00023284"/>
    </source>
</evidence>
<dbReference type="GO" id="GO:0045454">
    <property type="term" value="P:cell redox homeostasis"/>
    <property type="evidence" value="ECO:0007669"/>
    <property type="project" value="TreeGrafter"/>
</dbReference>
<keyword evidence="8" id="KW-0676">Redox-active center</keyword>
<evidence type="ECO:0000256" key="3">
    <source>
        <dbReference type="ARBA" id="ARBA00013017"/>
    </source>
</evidence>
<evidence type="ECO:0000256" key="7">
    <source>
        <dbReference type="ARBA" id="ARBA00023157"/>
    </source>
</evidence>
<dbReference type="EMBL" id="CP002299">
    <property type="protein sequence ID" value="ADP80624.1"/>
    <property type="molecule type" value="Genomic_DNA"/>
</dbReference>
<protein>
    <recommendedName>
        <fullName evidence="3">thioredoxin-dependent peroxiredoxin</fullName>
        <ecNumber evidence="3">1.11.1.24</ecNumber>
    </recommendedName>
    <alternativeName>
        <fullName evidence="11">Bacterioferritin comigratory protein</fullName>
    </alternativeName>
    <alternativeName>
        <fullName evidence="9">Thioredoxin peroxidase</fullName>
    </alternativeName>
</protein>
<dbReference type="InterPro" id="IPR024706">
    <property type="entry name" value="Peroxiredoxin_AhpC-typ"/>
</dbReference>
<dbReference type="InterPro" id="IPR013766">
    <property type="entry name" value="Thioredoxin_domain"/>
</dbReference>
<dbReference type="CDD" id="cd03017">
    <property type="entry name" value="PRX_BCP"/>
    <property type="match status" value="1"/>
</dbReference>
<evidence type="ECO:0000256" key="12">
    <source>
        <dbReference type="ARBA" id="ARBA00049091"/>
    </source>
</evidence>
<dbReference type="InParanoid" id="E3J3Z1"/>
<dbReference type="PIRSF" id="PIRSF000239">
    <property type="entry name" value="AHPC"/>
    <property type="match status" value="1"/>
</dbReference>
<evidence type="ECO:0000256" key="5">
    <source>
        <dbReference type="ARBA" id="ARBA00022862"/>
    </source>
</evidence>
<evidence type="ECO:0000256" key="9">
    <source>
        <dbReference type="ARBA" id="ARBA00032824"/>
    </source>
</evidence>
<dbReference type="PANTHER" id="PTHR42801">
    <property type="entry name" value="THIOREDOXIN-DEPENDENT PEROXIDE REDUCTASE"/>
    <property type="match status" value="1"/>
</dbReference>
<evidence type="ECO:0000256" key="6">
    <source>
        <dbReference type="ARBA" id="ARBA00023002"/>
    </source>
</evidence>
<dbReference type="RefSeq" id="WP_013423742.1">
    <property type="nucleotide sequence ID" value="NC_014666.1"/>
</dbReference>
<organism evidence="15 16">
    <name type="scientific">Pseudofrankia inefficax (strain DSM 45817 / CECT 9037 / DDB 130130 / EuI1c)</name>
    <name type="common">Frankia inefficax</name>
    <dbReference type="NCBI Taxonomy" id="298654"/>
    <lineage>
        <taxon>Bacteria</taxon>
        <taxon>Bacillati</taxon>
        <taxon>Actinomycetota</taxon>
        <taxon>Actinomycetes</taxon>
        <taxon>Frankiales</taxon>
        <taxon>Frankiaceae</taxon>
        <taxon>Pseudofrankia</taxon>
    </lineage>
</organism>
<dbReference type="OrthoDB" id="9812811at2"/>
<dbReference type="HOGENOM" id="CLU_042529_14_1_11"/>
<dbReference type="Gene3D" id="3.40.30.10">
    <property type="entry name" value="Glutaredoxin"/>
    <property type="match status" value="1"/>
</dbReference>
<dbReference type="SUPFAM" id="SSF52833">
    <property type="entry name" value="Thioredoxin-like"/>
    <property type="match status" value="1"/>
</dbReference>
<dbReference type="STRING" id="298654.FraEuI1c_2591"/>
<reference evidence="15 16" key="1">
    <citation type="submission" date="2010-10" db="EMBL/GenBank/DDBJ databases">
        <title>Complete sequence of Frankia sp. EuI1c.</title>
        <authorList>
            <consortium name="US DOE Joint Genome Institute"/>
            <person name="Lucas S."/>
            <person name="Copeland A."/>
            <person name="Lapidus A."/>
            <person name="Cheng J.-F."/>
            <person name="Bruce D."/>
            <person name="Goodwin L."/>
            <person name="Pitluck S."/>
            <person name="Chertkov O."/>
            <person name="Detter J.C."/>
            <person name="Han C."/>
            <person name="Tapia R."/>
            <person name="Land M."/>
            <person name="Hauser L."/>
            <person name="Jeffries C."/>
            <person name="Kyrpides N."/>
            <person name="Ivanova N."/>
            <person name="Mikhailova N."/>
            <person name="Beauchemin N."/>
            <person name="Sen A."/>
            <person name="Sur S.A."/>
            <person name="Gtari M."/>
            <person name="Wall L."/>
            <person name="Tisa L."/>
            <person name="Woyke T."/>
        </authorList>
    </citation>
    <scope>NUCLEOTIDE SEQUENCE [LARGE SCALE GENOMIC DNA]</scope>
    <source>
        <strain evidence="16">DSM 45817 / CECT 9037 / EuI1c</strain>
    </source>
</reference>
<comment type="catalytic activity">
    <reaction evidence="12">
        <text>a hydroperoxide + [thioredoxin]-dithiol = an alcohol + [thioredoxin]-disulfide + H2O</text>
        <dbReference type="Rhea" id="RHEA:62620"/>
        <dbReference type="Rhea" id="RHEA-COMP:10698"/>
        <dbReference type="Rhea" id="RHEA-COMP:10700"/>
        <dbReference type="ChEBI" id="CHEBI:15377"/>
        <dbReference type="ChEBI" id="CHEBI:29950"/>
        <dbReference type="ChEBI" id="CHEBI:30879"/>
        <dbReference type="ChEBI" id="CHEBI:35924"/>
        <dbReference type="ChEBI" id="CHEBI:50058"/>
        <dbReference type="EC" id="1.11.1.24"/>
    </reaction>
</comment>
<dbReference type="eggNOG" id="COG1225">
    <property type="taxonomic scope" value="Bacteria"/>
</dbReference>
<keyword evidence="16" id="KW-1185">Reference proteome</keyword>
<accession>E3J3Z1</accession>
<feature type="domain" description="Thioredoxin" evidence="14">
    <location>
        <begin position="2"/>
        <end position="153"/>
    </location>
</feature>
<dbReference type="KEGG" id="fri:FraEuI1c_2591"/>
<comment type="similarity">
    <text evidence="10">Belongs to the peroxiredoxin family. BCP/PrxQ subfamily.</text>
</comment>
<evidence type="ECO:0000256" key="13">
    <source>
        <dbReference type="PIRSR" id="PIRSR000239-1"/>
    </source>
</evidence>
<dbReference type="GO" id="GO:0005737">
    <property type="term" value="C:cytoplasm"/>
    <property type="evidence" value="ECO:0007669"/>
    <property type="project" value="TreeGrafter"/>
</dbReference>
<sequence length="154" mass="16744">MLDPGARLPAFALPDQDGTLVSSTSLAGHWALLWWYPRAGSPGCTIEGQELRDRAEQFRAAGCLIVGLSFDTPEENRAWAEEQGFEFPLLSDVDHSVGRLFGVERAPDDQYAAFPLRVSYLVDPAGVVRRTYAVAGVQDHAVSVLSTLTGLRSP</sequence>
<comment type="function">
    <text evidence="1">Thiol-specific peroxidase that catalyzes the reduction of hydrogen peroxide and organic hydroperoxides to water and alcohols, respectively. Plays a role in cell protection against oxidative stress by detoxifying peroxides and as sensor of hydrogen peroxide-mediated signaling events.</text>
</comment>
<dbReference type="InterPro" id="IPR000866">
    <property type="entry name" value="AhpC/TSA"/>
</dbReference>
<dbReference type="GO" id="GO:0034599">
    <property type="term" value="P:cellular response to oxidative stress"/>
    <property type="evidence" value="ECO:0007669"/>
    <property type="project" value="TreeGrafter"/>
</dbReference>
<evidence type="ECO:0000313" key="15">
    <source>
        <dbReference type="EMBL" id="ADP80624.1"/>
    </source>
</evidence>
<dbReference type="GO" id="GO:0008379">
    <property type="term" value="F:thioredoxin peroxidase activity"/>
    <property type="evidence" value="ECO:0007669"/>
    <property type="project" value="TreeGrafter"/>
</dbReference>
<keyword evidence="6" id="KW-0560">Oxidoreductase</keyword>
<evidence type="ECO:0000256" key="11">
    <source>
        <dbReference type="ARBA" id="ARBA00041373"/>
    </source>
</evidence>
<proteinExistence type="inferred from homology"/>
<evidence type="ECO:0000256" key="4">
    <source>
        <dbReference type="ARBA" id="ARBA00022559"/>
    </source>
</evidence>
<dbReference type="InterPro" id="IPR050924">
    <property type="entry name" value="Peroxiredoxin_BCP/PrxQ"/>
</dbReference>
<evidence type="ECO:0000313" key="16">
    <source>
        <dbReference type="Proteomes" id="UP000002484"/>
    </source>
</evidence>
<dbReference type="AlphaFoldDB" id="E3J3Z1"/>
<dbReference type="Proteomes" id="UP000002484">
    <property type="component" value="Chromosome"/>
</dbReference>
<dbReference type="Pfam" id="PF00578">
    <property type="entry name" value="AhpC-TSA"/>
    <property type="match status" value="1"/>
</dbReference>
<evidence type="ECO:0000256" key="10">
    <source>
        <dbReference type="ARBA" id="ARBA00038489"/>
    </source>
</evidence>
<keyword evidence="7" id="KW-1015">Disulfide bond</keyword>
<keyword evidence="4" id="KW-0575">Peroxidase</keyword>
<name>E3J3Z1_PSEI1</name>
<gene>
    <name evidence="15" type="ordered locus">FraEuI1c_2591</name>
</gene>
<comment type="subunit">
    <text evidence="2">Monomer.</text>
</comment>
<dbReference type="EC" id="1.11.1.24" evidence="3"/>
<evidence type="ECO:0000259" key="14">
    <source>
        <dbReference type="PROSITE" id="PS51352"/>
    </source>
</evidence>
<dbReference type="InterPro" id="IPR036249">
    <property type="entry name" value="Thioredoxin-like_sf"/>
</dbReference>
<keyword evidence="5" id="KW-0049">Antioxidant</keyword>
<evidence type="ECO:0000256" key="2">
    <source>
        <dbReference type="ARBA" id="ARBA00011245"/>
    </source>
</evidence>
<evidence type="ECO:0000256" key="1">
    <source>
        <dbReference type="ARBA" id="ARBA00003330"/>
    </source>
</evidence>
<feature type="active site" description="Cysteine sulfenic acid (-SOH) intermediate; for peroxidase activity" evidence="13">
    <location>
        <position position="44"/>
    </location>
</feature>
<dbReference type="PROSITE" id="PS51352">
    <property type="entry name" value="THIOREDOXIN_2"/>
    <property type="match status" value="1"/>
</dbReference>
<dbReference type="PANTHER" id="PTHR42801:SF4">
    <property type="entry name" value="AHPC_TSA FAMILY PROTEIN"/>
    <property type="match status" value="1"/>
</dbReference>